<dbReference type="InterPro" id="IPR019363">
    <property type="entry name" value="LDAH"/>
</dbReference>
<evidence type="ECO:0000256" key="7">
    <source>
        <dbReference type="ARBA" id="ARBA00039150"/>
    </source>
</evidence>
<evidence type="ECO:0000256" key="5">
    <source>
        <dbReference type="ARBA" id="ARBA00022801"/>
    </source>
</evidence>
<sequence>MKFGEPSPNATSTHSSKDSNLMFLVIPGNPGVIEYYEKFMETLYLANGKKIPVWGISHTGHVSTKHMDGTVKISTGSSAGIFSLQDQIEHKLAFIQHFVPSQTSLILIGHSIGCRLTNETSLEQQVQHKLLFIKAHIPRHTRLILVSHSIGCFINLRLLPHLGKQSYYNFFLFPTIERLSSSFAGRIICAFSPFFFLIRWLLLTLVFLLSFLSTRIQSGIIRTYFGRSVVDECILRATTSIFDTSCVDYSFTLGQEELKVVKELDKDLVEKHIDRISFYYGWNDHWCPIEFGYNMKRHFPSADVRFCENKIEHAFVLRFSDKMAAIVNEWFHRIYNAKTERRTVQNGQNKTNTSETIHNVTLYENGESEDVFRVEKKFQNKLL</sequence>
<dbReference type="EC" id="3.1.1.13" evidence="7"/>
<keyword evidence="5" id="KW-0378">Hydrolase</keyword>
<evidence type="ECO:0000313" key="10">
    <source>
        <dbReference type="EMBL" id="CAE1296782.1"/>
    </source>
</evidence>
<keyword evidence="9" id="KW-0472">Membrane</keyword>
<dbReference type="SUPFAM" id="SSF53474">
    <property type="entry name" value="alpha/beta-Hydrolases"/>
    <property type="match status" value="1"/>
</dbReference>
<feature type="transmembrane region" description="Helical" evidence="9">
    <location>
        <begin position="183"/>
        <end position="212"/>
    </location>
</feature>
<name>A0A812D935_ACAPH</name>
<dbReference type="GO" id="GO:0019915">
    <property type="term" value="P:lipid storage"/>
    <property type="evidence" value="ECO:0007669"/>
    <property type="project" value="InterPro"/>
</dbReference>
<keyword evidence="4" id="KW-0551">Lipid droplet</keyword>
<dbReference type="Proteomes" id="UP000597762">
    <property type="component" value="Unassembled WGS sequence"/>
</dbReference>
<dbReference type="GO" id="GO:0005811">
    <property type="term" value="C:lipid droplet"/>
    <property type="evidence" value="ECO:0007669"/>
    <property type="project" value="UniProtKB-SubCell"/>
</dbReference>
<dbReference type="InterPro" id="IPR029058">
    <property type="entry name" value="AB_hydrolase_fold"/>
</dbReference>
<evidence type="ECO:0000256" key="9">
    <source>
        <dbReference type="SAM" id="Phobius"/>
    </source>
</evidence>
<evidence type="ECO:0000256" key="8">
    <source>
        <dbReference type="ARBA" id="ARBA00049527"/>
    </source>
</evidence>
<comment type="subcellular location">
    <subcellularLocation>
        <location evidence="1">Lipid droplet</location>
    </subcellularLocation>
</comment>
<gene>
    <name evidence="10" type="ORF">SPHA_51670</name>
</gene>
<evidence type="ECO:0000256" key="4">
    <source>
        <dbReference type="ARBA" id="ARBA00022677"/>
    </source>
</evidence>
<keyword evidence="9" id="KW-0812">Transmembrane</keyword>
<evidence type="ECO:0000256" key="3">
    <source>
        <dbReference type="ARBA" id="ARBA00019242"/>
    </source>
</evidence>
<reference evidence="10" key="1">
    <citation type="submission" date="2021-01" db="EMBL/GenBank/DDBJ databases">
        <authorList>
            <person name="Li R."/>
            <person name="Bekaert M."/>
        </authorList>
    </citation>
    <scope>NUCLEOTIDE SEQUENCE</scope>
    <source>
        <strain evidence="10">Farmed</strain>
    </source>
</reference>
<dbReference type="Pfam" id="PF10230">
    <property type="entry name" value="LIDHydrolase"/>
    <property type="match status" value="2"/>
</dbReference>
<dbReference type="PANTHER" id="PTHR13390">
    <property type="entry name" value="LIPASE"/>
    <property type="match status" value="1"/>
</dbReference>
<evidence type="ECO:0000256" key="1">
    <source>
        <dbReference type="ARBA" id="ARBA00004502"/>
    </source>
</evidence>
<comment type="catalytic activity">
    <reaction evidence="8">
        <text>a cholesterol ester + H2O = cholesterol + a fatty acid + H(+)</text>
        <dbReference type="Rhea" id="RHEA:36403"/>
        <dbReference type="ChEBI" id="CHEBI:15377"/>
        <dbReference type="ChEBI" id="CHEBI:15378"/>
        <dbReference type="ChEBI" id="CHEBI:16113"/>
        <dbReference type="ChEBI" id="CHEBI:17002"/>
        <dbReference type="ChEBI" id="CHEBI:28868"/>
        <dbReference type="EC" id="3.1.1.13"/>
    </reaction>
    <physiologicalReaction direction="left-to-right" evidence="8">
        <dbReference type="Rhea" id="RHEA:36404"/>
    </physiologicalReaction>
</comment>
<dbReference type="EMBL" id="CAHIKZ030003142">
    <property type="protein sequence ID" value="CAE1296782.1"/>
    <property type="molecule type" value="Genomic_DNA"/>
</dbReference>
<dbReference type="AlphaFoldDB" id="A0A812D935"/>
<keyword evidence="11" id="KW-1185">Reference proteome</keyword>
<accession>A0A812D935</accession>
<dbReference type="Gene3D" id="3.40.50.1820">
    <property type="entry name" value="alpha/beta hydrolase"/>
    <property type="match status" value="1"/>
</dbReference>
<protein>
    <recommendedName>
        <fullName evidence="3">Lipid droplet-associated hydrolase</fullName>
        <ecNumber evidence="7">3.1.1.13</ecNumber>
    </recommendedName>
    <alternativeName>
        <fullName evidence="6">Lipid droplet-associated serine hydrolase</fullName>
    </alternativeName>
</protein>
<dbReference type="GO" id="GO:0004771">
    <property type="term" value="F:sterol ester esterase activity"/>
    <property type="evidence" value="ECO:0007669"/>
    <property type="project" value="UniProtKB-EC"/>
</dbReference>
<evidence type="ECO:0000256" key="2">
    <source>
        <dbReference type="ARBA" id="ARBA00008300"/>
    </source>
</evidence>
<comment type="similarity">
    <text evidence="2">Belongs to the AB hydrolase superfamily. LDAH family.</text>
</comment>
<dbReference type="PANTHER" id="PTHR13390:SF0">
    <property type="entry name" value="LIPID DROPLET-ASSOCIATED HYDROLASE"/>
    <property type="match status" value="1"/>
</dbReference>
<comment type="caution">
    <text evidence="10">The sequence shown here is derived from an EMBL/GenBank/DDBJ whole genome shotgun (WGS) entry which is preliminary data.</text>
</comment>
<organism evidence="10 11">
    <name type="scientific">Acanthosepion pharaonis</name>
    <name type="common">Pharaoh cuttlefish</name>
    <name type="synonym">Sepia pharaonis</name>
    <dbReference type="NCBI Taxonomy" id="158019"/>
    <lineage>
        <taxon>Eukaryota</taxon>
        <taxon>Metazoa</taxon>
        <taxon>Spiralia</taxon>
        <taxon>Lophotrochozoa</taxon>
        <taxon>Mollusca</taxon>
        <taxon>Cephalopoda</taxon>
        <taxon>Coleoidea</taxon>
        <taxon>Decapodiformes</taxon>
        <taxon>Sepiida</taxon>
        <taxon>Sepiina</taxon>
        <taxon>Sepiidae</taxon>
        <taxon>Acanthosepion</taxon>
    </lineage>
</organism>
<evidence type="ECO:0000256" key="6">
    <source>
        <dbReference type="ARBA" id="ARBA00031924"/>
    </source>
</evidence>
<evidence type="ECO:0000313" key="11">
    <source>
        <dbReference type="Proteomes" id="UP000597762"/>
    </source>
</evidence>
<dbReference type="OrthoDB" id="448051at2759"/>
<keyword evidence="9" id="KW-1133">Transmembrane helix</keyword>
<proteinExistence type="inferred from homology"/>